<gene>
    <name evidence="1" type="ORF">PUR29_33215</name>
</gene>
<sequence>MLYDDVTLSRVIQRAKSLEEAASLLGVSKTWTRRQADRLGVRTQFRYGVERLPDDARLKRMLADAGRGRGAEELARRLGVTVALILEEGERLGVDPRRRTRAGLPDDATLKRELETCARFTDLARRYAVAPHTIRNQAKRLGVPSPTMRGRV</sequence>
<reference evidence="1 2" key="1">
    <citation type="journal article" date="2023" name="PLoS ONE">
        <title>Complete genome assembly of Hawai'i environmental nontuberculous mycobacteria reveals unexpected co-isolation with methylobacteria.</title>
        <authorList>
            <person name="Hendrix J."/>
            <person name="Epperson L.E."/>
            <person name="Tong E.I."/>
            <person name="Chan Y.L."/>
            <person name="Hasan N.A."/>
            <person name="Dawrs S.N."/>
            <person name="Norton G.J."/>
            <person name="Virdi R."/>
            <person name="Crooks J.L."/>
            <person name="Chan E.D."/>
            <person name="Honda J.R."/>
            <person name="Strong M."/>
        </authorList>
    </citation>
    <scope>NUCLEOTIDE SEQUENCE [LARGE SCALE GENOMIC DNA]</scope>
    <source>
        <strain evidence="1 2">NJH_HI04-1</strain>
    </source>
</reference>
<dbReference type="Proteomes" id="UP001407347">
    <property type="component" value="Unassembled WGS sequence"/>
</dbReference>
<proteinExistence type="predicted"/>
<evidence type="ECO:0000313" key="1">
    <source>
        <dbReference type="EMBL" id="MEN3238310.1"/>
    </source>
</evidence>
<dbReference type="RefSeq" id="WP_346013605.1">
    <property type="nucleotide sequence ID" value="NZ_JAQYXP010000005.1"/>
</dbReference>
<protein>
    <submittedName>
        <fullName evidence="1">Uncharacterized protein</fullName>
    </submittedName>
</protein>
<dbReference type="EMBL" id="JAQYXP010000005">
    <property type="protein sequence ID" value="MEN3238310.1"/>
    <property type="molecule type" value="Genomic_DNA"/>
</dbReference>
<evidence type="ECO:0000313" key="2">
    <source>
        <dbReference type="Proteomes" id="UP001407347"/>
    </source>
</evidence>
<comment type="caution">
    <text evidence="1">The sequence shown here is derived from an EMBL/GenBank/DDBJ whole genome shotgun (WGS) entry which is preliminary data.</text>
</comment>
<accession>A0ABV0A575</accession>
<name>A0ABV0A575_9HYPH</name>
<keyword evidence="2" id="KW-1185">Reference proteome</keyword>
<organism evidence="1 2">
    <name type="scientific">Methylobacterium ajmalii</name>
    <dbReference type="NCBI Taxonomy" id="2738439"/>
    <lineage>
        <taxon>Bacteria</taxon>
        <taxon>Pseudomonadati</taxon>
        <taxon>Pseudomonadota</taxon>
        <taxon>Alphaproteobacteria</taxon>
        <taxon>Hyphomicrobiales</taxon>
        <taxon>Methylobacteriaceae</taxon>
        <taxon>Methylobacterium</taxon>
    </lineage>
</organism>